<reference evidence="2 3" key="1">
    <citation type="submission" date="2018-02" db="EMBL/GenBank/DDBJ databases">
        <title>Draft genome of wild Prunus yedoensis var. nudiflora.</title>
        <authorList>
            <person name="Baek S."/>
            <person name="Kim J.-H."/>
            <person name="Choi K."/>
            <person name="Kim G.-B."/>
            <person name="Cho A."/>
            <person name="Jang H."/>
            <person name="Shin C.-H."/>
            <person name="Yu H.-J."/>
            <person name="Mun J.-H."/>
        </authorList>
    </citation>
    <scope>NUCLEOTIDE SEQUENCE [LARGE SCALE GENOMIC DNA]</scope>
    <source>
        <strain evidence="3">cv. Jeju island</strain>
        <tissue evidence="2">Leaf</tissue>
    </source>
</reference>
<accession>A0A314V2M5</accession>
<keyword evidence="3" id="KW-1185">Reference proteome</keyword>
<dbReference type="AlphaFoldDB" id="A0A314V2M5"/>
<evidence type="ECO:0000313" key="3">
    <source>
        <dbReference type="Proteomes" id="UP000250321"/>
    </source>
</evidence>
<dbReference type="Proteomes" id="UP000250321">
    <property type="component" value="Unassembled WGS sequence"/>
</dbReference>
<feature type="signal peptide" evidence="1">
    <location>
        <begin position="1"/>
        <end position="23"/>
    </location>
</feature>
<sequence length="85" mass="9899">MKASFTFYPILLFLLVSVEFGTCSVVHGDALTVRILEHWCHKLIDQSCRYELQSCIKECSKEPMVWEYAKIQFVFAHTICKDPPK</sequence>
<evidence type="ECO:0000313" key="2">
    <source>
        <dbReference type="EMBL" id="PQM43322.1"/>
    </source>
</evidence>
<protein>
    <submittedName>
        <fullName evidence="2">Uncharacterized protein</fullName>
    </submittedName>
</protein>
<keyword evidence="1" id="KW-0732">Signal</keyword>
<dbReference type="EMBL" id="PJQY01002692">
    <property type="protein sequence ID" value="PQM43322.1"/>
    <property type="molecule type" value="Genomic_DNA"/>
</dbReference>
<comment type="caution">
    <text evidence="2">The sequence shown here is derived from an EMBL/GenBank/DDBJ whole genome shotgun (WGS) entry which is preliminary data.</text>
</comment>
<gene>
    <name evidence="2" type="ORF">Pyn_03776</name>
</gene>
<proteinExistence type="predicted"/>
<dbReference type="OrthoDB" id="1077042at2759"/>
<feature type="chain" id="PRO_5016252311" evidence="1">
    <location>
        <begin position="24"/>
        <end position="85"/>
    </location>
</feature>
<evidence type="ECO:0000256" key="1">
    <source>
        <dbReference type="SAM" id="SignalP"/>
    </source>
</evidence>
<organism evidence="2 3">
    <name type="scientific">Prunus yedoensis var. nudiflora</name>
    <dbReference type="NCBI Taxonomy" id="2094558"/>
    <lineage>
        <taxon>Eukaryota</taxon>
        <taxon>Viridiplantae</taxon>
        <taxon>Streptophyta</taxon>
        <taxon>Embryophyta</taxon>
        <taxon>Tracheophyta</taxon>
        <taxon>Spermatophyta</taxon>
        <taxon>Magnoliopsida</taxon>
        <taxon>eudicotyledons</taxon>
        <taxon>Gunneridae</taxon>
        <taxon>Pentapetalae</taxon>
        <taxon>rosids</taxon>
        <taxon>fabids</taxon>
        <taxon>Rosales</taxon>
        <taxon>Rosaceae</taxon>
        <taxon>Amygdaloideae</taxon>
        <taxon>Amygdaleae</taxon>
        <taxon>Prunus</taxon>
    </lineage>
</organism>
<name>A0A314V2M5_PRUYE</name>